<evidence type="ECO:0000256" key="3">
    <source>
        <dbReference type="ARBA" id="ARBA00012465"/>
    </source>
</evidence>
<evidence type="ECO:0000256" key="4">
    <source>
        <dbReference type="ARBA" id="ARBA00022227"/>
    </source>
</evidence>
<proteinExistence type="inferred from homology"/>
<dbReference type="PANTHER" id="PTHR10363:SF2">
    <property type="entry name" value="BLEOMYCIN HYDROLASE"/>
    <property type="match status" value="1"/>
</dbReference>
<dbReference type="FunFam" id="3.90.70.10:FF:000021">
    <property type="entry name" value="Bleomycin hydrolase"/>
    <property type="match status" value="1"/>
</dbReference>
<gene>
    <name evidence="11" type="primary">PRC1_2</name>
    <name evidence="11" type="ORF">Anas_11180</name>
</gene>
<dbReference type="Gene3D" id="3.90.70.10">
    <property type="entry name" value="Cysteine proteinases"/>
    <property type="match status" value="1"/>
</dbReference>
<dbReference type="InterPro" id="IPR004134">
    <property type="entry name" value="Peptidase_C1B"/>
</dbReference>
<comment type="catalytic activity">
    <reaction evidence="1 9">
        <text>Inactivates bleomycin B2 (a cytotoxic glycometallopeptide) by hydrolysis of a carboxyamide bond of beta-aminoalanine, but also shows general aminopeptidase activity. The specificity varies somewhat with source, but amino acid arylamides of Met, Leu and Ala are preferred.</text>
        <dbReference type="EC" id="3.4.22.40"/>
    </reaction>
</comment>
<dbReference type="GO" id="GO:0004197">
    <property type="term" value="F:cysteine-type endopeptidase activity"/>
    <property type="evidence" value="ECO:0007669"/>
    <property type="project" value="UniProtKB-EC"/>
</dbReference>
<dbReference type="EMBL" id="SEYY01013669">
    <property type="protein sequence ID" value="KAB7500541.1"/>
    <property type="molecule type" value="Genomic_DNA"/>
</dbReference>
<evidence type="ECO:0000313" key="12">
    <source>
        <dbReference type="Proteomes" id="UP000326759"/>
    </source>
</evidence>
<dbReference type="Pfam" id="PF03051">
    <property type="entry name" value="Peptidase_C1_2"/>
    <property type="match status" value="1"/>
</dbReference>
<comment type="caution">
    <text evidence="11">The sequence shown here is derived from an EMBL/GenBank/DDBJ whole genome shotgun (WGS) entry which is preliminary data.</text>
</comment>
<dbReference type="PIRSF" id="PIRSF005700">
    <property type="entry name" value="PepC"/>
    <property type="match status" value="1"/>
</dbReference>
<dbReference type="PROSITE" id="PS00139">
    <property type="entry name" value="THIOL_PROTEASE_CYS"/>
    <property type="match status" value="1"/>
</dbReference>
<dbReference type="Proteomes" id="UP000326759">
    <property type="component" value="Unassembled WGS sequence"/>
</dbReference>
<dbReference type="AlphaFoldDB" id="A0A5N5T223"/>
<evidence type="ECO:0000256" key="9">
    <source>
        <dbReference type="PIRNR" id="PIRNR005700"/>
    </source>
</evidence>
<comment type="similarity">
    <text evidence="9">Belongs to the peptidase C1 family.</text>
</comment>
<dbReference type="GO" id="GO:0006508">
    <property type="term" value="P:proteolysis"/>
    <property type="evidence" value="ECO:0007669"/>
    <property type="project" value="UniProtKB-KW"/>
</dbReference>
<keyword evidence="8 9" id="KW-0788">Thiol protease</keyword>
<dbReference type="InterPro" id="IPR000169">
    <property type="entry name" value="Pept_cys_AS"/>
</dbReference>
<evidence type="ECO:0000256" key="1">
    <source>
        <dbReference type="ARBA" id="ARBA00000423"/>
    </source>
</evidence>
<feature type="active site" evidence="10">
    <location>
        <position position="77"/>
    </location>
</feature>
<evidence type="ECO:0000313" key="11">
    <source>
        <dbReference type="EMBL" id="KAB7500541.1"/>
    </source>
</evidence>
<evidence type="ECO:0000256" key="7">
    <source>
        <dbReference type="ARBA" id="ARBA00022801"/>
    </source>
</evidence>
<organism evidence="11 12">
    <name type="scientific">Armadillidium nasatum</name>
    <dbReference type="NCBI Taxonomy" id="96803"/>
    <lineage>
        <taxon>Eukaryota</taxon>
        <taxon>Metazoa</taxon>
        <taxon>Ecdysozoa</taxon>
        <taxon>Arthropoda</taxon>
        <taxon>Crustacea</taxon>
        <taxon>Multicrustacea</taxon>
        <taxon>Malacostraca</taxon>
        <taxon>Eumalacostraca</taxon>
        <taxon>Peracarida</taxon>
        <taxon>Isopoda</taxon>
        <taxon>Oniscidea</taxon>
        <taxon>Crinocheta</taxon>
        <taxon>Armadillidiidae</taxon>
        <taxon>Armadillidium</taxon>
    </lineage>
</organism>
<dbReference type="GO" id="GO:0043418">
    <property type="term" value="P:homocysteine catabolic process"/>
    <property type="evidence" value="ECO:0007669"/>
    <property type="project" value="TreeGrafter"/>
</dbReference>
<evidence type="ECO:0000256" key="8">
    <source>
        <dbReference type="ARBA" id="ARBA00022807"/>
    </source>
</evidence>
<dbReference type="OrthoDB" id="2666448at2759"/>
<keyword evidence="7 9" id="KW-0378">Hydrolase</keyword>
<evidence type="ECO:0000256" key="6">
    <source>
        <dbReference type="ARBA" id="ARBA00022670"/>
    </source>
</evidence>
<dbReference type="PANTHER" id="PTHR10363">
    <property type="entry name" value="BLEOMYCIN HYDROLASE"/>
    <property type="match status" value="1"/>
</dbReference>
<evidence type="ECO:0000256" key="2">
    <source>
        <dbReference type="ARBA" id="ARBA00004496"/>
    </source>
</evidence>
<dbReference type="GO" id="GO:0005737">
    <property type="term" value="C:cytoplasm"/>
    <property type="evidence" value="ECO:0007669"/>
    <property type="project" value="UniProtKB-SubCell"/>
</dbReference>
<name>A0A5N5T223_9CRUS</name>
<protein>
    <recommendedName>
        <fullName evidence="4 9">Bleomycin hydrolase</fullName>
        <ecNumber evidence="3 9">3.4.22.40</ecNumber>
    </recommendedName>
</protein>
<feature type="active site" evidence="10">
    <location>
        <position position="369"/>
    </location>
</feature>
<dbReference type="SUPFAM" id="SSF54001">
    <property type="entry name" value="Cysteine proteinases"/>
    <property type="match status" value="1"/>
</dbReference>
<feature type="active site" evidence="10">
    <location>
        <position position="391"/>
    </location>
</feature>
<evidence type="ECO:0000256" key="5">
    <source>
        <dbReference type="ARBA" id="ARBA00022490"/>
    </source>
</evidence>
<accession>A0A5N5T223</accession>
<dbReference type="EC" id="3.4.22.40" evidence="3 9"/>
<sequence>MYEDKEELAITPDLIKTFSNEFKSDPVAQISMNACWKCDPIDICLKREKLYETNHVFTHKVESEGKPVTHQKSTGRCWIFASLNAMRIPFMKSLNIEEFEFSQAYLFFWDKIERCNYFLNKIVECIRKNEEIEGRLISYLLKEPTCDGGQWDMIVNLITKYGVMPKKCFLESYSAENSLRLNRILETKLREYTRDIYELLAEEDEGQASEVVSLLQKQMKEVFRIVSICLGIPPENFTWEYYDKSKNYHSVGPVSPLEFYEKHVCLVNDPRPKNEYSKTFTVDCLGNMVNGRVIIYNNQPIEVLMKYAAESIKSGEAVWFGCEVSKRFASKLGIQDIDVHDYKSVFGVDINMNLSKADRLIYGDSLMTHAMTFTAVTFDDNGLPVKWRVENSWGEDRGDKGYHVLTSVWFREFVFEIVVDKKHLPKEILDVFDIEPVILPAWDPMGALAKEANLR</sequence>
<keyword evidence="12" id="KW-1185">Reference proteome</keyword>
<dbReference type="InterPro" id="IPR038765">
    <property type="entry name" value="Papain-like_cys_pep_sf"/>
</dbReference>
<keyword evidence="5 9" id="KW-0963">Cytoplasm</keyword>
<evidence type="ECO:0000256" key="10">
    <source>
        <dbReference type="PIRSR" id="PIRSR005700-1"/>
    </source>
</evidence>
<dbReference type="GO" id="GO:0009636">
    <property type="term" value="P:response to toxic substance"/>
    <property type="evidence" value="ECO:0007669"/>
    <property type="project" value="TreeGrafter"/>
</dbReference>
<dbReference type="CDD" id="cd00585">
    <property type="entry name" value="Peptidase_C1B"/>
    <property type="match status" value="1"/>
</dbReference>
<dbReference type="GO" id="GO:0070005">
    <property type="term" value="F:cysteine-type aminopeptidase activity"/>
    <property type="evidence" value="ECO:0007669"/>
    <property type="project" value="InterPro"/>
</dbReference>
<keyword evidence="6 9" id="KW-0645">Protease</keyword>
<reference evidence="11 12" key="1">
    <citation type="journal article" date="2019" name="PLoS Biol.">
        <title>Sex chromosomes control vertical transmission of feminizing Wolbachia symbionts in an isopod.</title>
        <authorList>
            <person name="Becking T."/>
            <person name="Chebbi M.A."/>
            <person name="Giraud I."/>
            <person name="Moumen B."/>
            <person name="Laverre T."/>
            <person name="Caubet Y."/>
            <person name="Peccoud J."/>
            <person name="Gilbert C."/>
            <person name="Cordaux R."/>
        </authorList>
    </citation>
    <scope>NUCLEOTIDE SEQUENCE [LARGE SCALE GENOMIC DNA]</scope>
    <source>
        <strain evidence="11">ANa2</strain>
        <tissue evidence="11">Whole body excluding digestive tract and cuticle</tissue>
    </source>
</reference>
<comment type="subcellular location">
    <subcellularLocation>
        <location evidence="2 9">Cytoplasm</location>
    </subcellularLocation>
</comment>